<dbReference type="RefSeq" id="WP_068040074.1">
    <property type="nucleotide sequence ID" value="NZ_JAAXOO010000002.1"/>
</dbReference>
<dbReference type="SUPFAM" id="SSF56634">
    <property type="entry name" value="Heme-dependent catalase-like"/>
    <property type="match status" value="1"/>
</dbReference>
<sequence length="237" mass="26366">MRDPITPVVRTAFDTGARLRHARFFHPRGIRLAGRFRAEPEFQELFGSGDRAVIARLSKGTGTPGTVPDILGIGFRVLARDEHPWDFALATTGRGMAGRFVVTPARGWSHARYGSLLPYRFPDASLRWIFADPVGPHPGSAALGELEQHLRDHPFDFEITAAGFRSRPRVVGELALRRADPEEHRTDFFDPMLNHPEDVQPVPRVVQRIREAAYTGSRRGRGVEDRETGRAAGTISG</sequence>
<feature type="region of interest" description="Disordered" evidence="1">
    <location>
        <begin position="215"/>
        <end position="237"/>
    </location>
</feature>
<accession>A0A846XAM4</accession>
<dbReference type="Proteomes" id="UP000565715">
    <property type="component" value="Unassembled WGS sequence"/>
</dbReference>
<dbReference type="GO" id="GO:0020037">
    <property type="term" value="F:heme binding"/>
    <property type="evidence" value="ECO:0007669"/>
    <property type="project" value="InterPro"/>
</dbReference>
<comment type="caution">
    <text evidence="2">The sequence shown here is derived from an EMBL/GenBank/DDBJ whole genome shotgun (WGS) entry which is preliminary data.</text>
</comment>
<organism evidence="2 3">
    <name type="scientific">Nocardia speluncae</name>
    <dbReference type="NCBI Taxonomy" id="419477"/>
    <lineage>
        <taxon>Bacteria</taxon>
        <taxon>Bacillati</taxon>
        <taxon>Actinomycetota</taxon>
        <taxon>Actinomycetes</taxon>
        <taxon>Mycobacteriales</taxon>
        <taxon>Nocardiaceae</taxon>
        <taxon>Nocardia</taxon>
    </lineage>
</organism>
<gene>
    <name evidence="2" type="ORF">HGA13_09640</name>
</gene>
<evidence type="ECO:0000313" key="2">
    <source>
        <dbReference type="EMBL" id="NKY33331.1"/>
    </source>
</evidence>
<evidence type="ECO:0000313" key="3">
    <source>
        <dbReference type="Proteomes" id="UP000565715"/>
    </source>
</evidence>
<reference evidence="2 3" key="1">
    <citation type="submission" date="2020-04" db="EMBL/GenBank/DDBJ databases">
        <title>MicrobeNet Type strains.</title>
        <authorList>
            <person name="Nicholson A.C."/>
        </authorList>
    </citation>
    <scope>NUCLEOTIDE SEQUENCE [LARGE SCALE GENOMIC DNA]</scope>
    <source>
        <strain evidence="2 3">DSM 45078</strain>
    </source>
</reference>
<dbReference type="EMBL" id="JAAXOO010000002">
    <property type="protein sequence ID" value="NKY33331.1"/>
    <property type="molecule type" value="Genomic_DNA"/>
</dbReference>
<proteinExistence type="predicted"/>
<dbReference type="InterPro" id="IPR020835">
    <property type="entry name" value="Catalase_sf"/>
</dbReference>
<evidence type="ECO:0000256" key="1">
    <source>
        <dbReference type="SAM" id="MobiDB-lite"/>
    </source>
</evidence>
<protein>
    <submittedName>
        <fullName evidence="2">Phosphodiesterase</fullName>
    </submittedName>
</protein>
<keyword evidence="3" id="KW-1185">Reference proteome</keyword>
<dbReference type="AlphaFoldDB" id="A0A846XAM4"/>
<name>A0A846XAM4_9NOCA</name>